<keyword evidence="9" id="KW-0046">Antibiotic resistance</keyword>
<keyword evidence="4" id="KW-1003">Cell membrane</keyword>
<dbReference type="InterPro" id="IPR050763">
    <property type="entry name" value="ABC_transporter_ATP-binding"/>
</dbReference>
<dbReference type="Pfam" id="PF00005">
    <property type="entry name" value="ABC_tran"/>
    <property type="match status" value="1"/>
</dbReference>
<dbReference type="EMBL" id="AXCW01000207">
    <property type="protein sequence ID" value="EYR62596.1"/>
    <property type="molecule type" value="Genomic_DNA"/>
</dbReference>
<dbReference type="RefSeq" id="WP_081802674.1">
    <property type="nucleotide sequence ID" value="NZ_AXCW01000207.1"/>
</dbReference>
<feature type="region of interest" description="Disordered" evidence="10">
    <location>
        <begin position="286"/>
        <end position="327"/>
    </location>
</feature>
<dbReference type="PANTHER" id="PTHR42711:SF5">
    <property type="entry name" value="ABC TRANSPORTER ATP-BINDING PROTEIN NATA"/>
    <property type="match status" value="1"/>
</dbReference>
<evidence type="ECO:0000256" key="5">
    <source>
        <dbReference type="ARBA" id="ARBA00022741"/>
    </source>
</evidence>
<reference evidence="12 13" key="1">
    <citation type="submission" date="2014-01" db="EMBL/GenBank/DDBJ databases">
        <title>Actinotalea ferrariae CF5-4.</title>
        <authorList>
            <person name="Chen F."/>
            <person name="Li Y."/>
            <person name="Wang G."/>
        </authorList>
    </citation>
    <scope>NUCLEOTIDE SEQUENCE [LARGE SCALE GENOMIC DNA]</scope>
    <source>
        <strain evidence="12 13">CF5-4</strain>
    </source>
</reference>
<keyword evidence="13" id="KW-1185">Reference proteome</keyword>
<dbReference type="PROSITE" id="PS50893">
    <property type="entry name" value="ABC_TRANSPORTER_2"/>
    <property type="match status" value="1"/>
</dbReference>
<dbReference type="PANTHER" id="PTHR42711">
    <property type="entry name" value="ABC TRANSPORTER ATP-BINDING PROTEIN"/>
    <property type="match status" value="1"/>
</dbReference>
<organism evidence="12 13">
    <name type="scientific">Actinotalea ferrariae CF5-4</name>
    <dbReference type="NCBI Taxonomy" id="948458"/>
    <lineage>
        <taxon>Bacteria</taxon>
        <taxon>Bacillati</taxon>
        <taxon>Actinomycetota</taxon>
        <taxon>Actinomycetes</taxon>
        <taxon>Micrococcales</taxon>
        <taxon>Cellulomonadaceae</taxon>
        <taxon>Actinotalea</taxon>
    </lineage>
</organism>
<dbReference type="InterPro" id="IPR003593">
    <property type="entry name" value="AAA+_ATPase"/>
</dbReference>
<dbReference type="CDD" id="cd03230">
    <property type="entry name" value="ABC_DR_subfamily_A"/>
    <property type="match status" value="1"/>
</dbReference>
<accession>A0A021VN61</accession>
<comment type="similarity">
    <text evidence="2">Belongs to the ABC transporter superfamily.</text>
</comment>
<gene>
    <name evidence="12" type="ORF">N866_06930</name>
</gene>
<dbReference type="SUPFAM" id="SSF52540">
    <property type="entry name" value="P-loop containing nucleoside triphosphate hydrolases"/>
    <property type="match status" value="1"/>
</dbReference>
<evidence type="ECO:0000256" key="6">
    <source>
        <dbReference type="ARBA" id="ARBA00022840"/>
    </source>
</evidence>
<name>A0A021VN61_9CELL</name>
<evidence type="ECO:0000259" key="11">
    <source>
        <dbReference type="PROSITE" id="PS50893"/>
    </source>
</evidence>
<evidence type="ECO:0000256" key="10">
    <source>
        <dbReference type="SAM" id="MobiDB-lite"/>
    </source>
</evidence>
<evidence type="ECO:0000313" key="13">
    <source>
        <dbReference type="Proteomes" id="UP000019753"/>
    </source>
</evidence>
<dbReference type="GO" id="GO:0005524">
    <property type="term" value="F:ATP binding"/>
    <property type="evidence" value="ECO:0007669"/>
    <property type="project" value="UniProtKB-KW"/>
</dbReference>
<evidence type="ECO:0000256" key="7">
    <source>
        <dbReference type="ARBA" id="ARBA00022967"/>
    </source>
</evidence>
<evidence type="ECO:0000256" key="3">
    <source>
        <dbReference type="ARBA" id="ARBA00022448"/>
    </source>
</evidence>
<dbReference type="InterPro" id="IPR027417">
    <property type="entry name" value="P-loop_NTPase"/>
</dbReference>
<evidence type="ECO:0000313" key="12">
    <source>
        <dbReference type="EMBL" id="EYR62596.1"/>
    </source>
</evidence>
<dbReference type="Gene3D" id="3.40.50.300">
    <property type="entry name" value="P-loop containing nucleotide triphosphate hydrolases"/>
    <property type="match status" value="1"/>
</dbReference>
<dbReference type="AlphaFoldDB" id="A0A021VN61"/>
<evidence type="ECO:0000256" key="1">
    <source>
        <dbReference type="ARBA" id="ARBA00004202"/>
    </source>
</evidence>
<keyword evidence="6" id="KW-0067">ATP-binding</keyword>
<dbReference type="OrthoDB" id="9804819at2"/>
<evidence type="ECO:0000256" key="9">
    <source>
        <dbReference type="ARBA" id="ARBA00023251"/>
    </source>
</evidence>
<keyword evidence="7" id="KW-1278">Translocase</keyword>
<comment type="caution">
    <text evidence="12">The sequence shown here is derived from an EMBL/GenBank/DDBJ whole genome shotgun (WGS) entry which is preliminary data.</text>
</comment>
<evidence type="ECO:0000256" key="2">
    <source>
        <dbReference type="ARBA" id="ARBA00005417"/>
    </source>
</evidence>
<dbReference type="Proteomes" id="UP000019753">
    <property type="component" value="Unassembled WGS sequence"/>
</dbReference>
<keyword evidence="3" id="KW-0813">Transport</keyword>
<proteinExistence type="inferred from homology"/>
<comment type="subcellular location">
    <subcellularLocation>
        <location evidence="1">Cell membrane</location>
        <topology evidence="1">Peripheral membrane protein</topology>
    </subcellularLocation>
</comment>
<protein>
    <submittedName>
        <fullName evidence="12">ABC transporter</fullName>
    </submittedName>
</protein>
<dbReference type="SMART" id="SM00382">
    <property type="entry name" value="AAA"/>
    <property type="match status" value="1"/>
</dbReference>
<dbReference type="GO" id="GO:0016887">
    <property type="term" value="F:ATP hydrolysis activity"/>
    <property type="evidence" value="ECO:0007669"/>
    <property type="project" value="InterPro"/>
</dbReference>
<dbReference type="InterPro" id="IPR003439">
    <property type="entry name" value="ABC_transporter-like_ATP-bd"/>
</dbReference>
<evidence type="ECO:0000256" key="4">
    <source>
        <dbReference type="ARBA" id="ARBA00022475"/>
    </source>
</evidence>
<keyword evidence="8" id="KW-0472">Membrane</keyword>
<dbReference type="InterPro" id="IPR017871">
    <property type="entry name" value="ABC_transporter-like_CS"/>
</dbReference>
<feature type="domain" description="ABC transporter" evidence="11">
    <location>
        <begin position="6"/>
        <end position="231"/>
    </location>
</feature>
<dbReference type="GO" id="GO:0046677">
    <property type="term" value="P:response to antibiotic"/>
    <property type="evidence" value="ECO:0007669"/>
    <property type="project" value="UniProtKB-KW"/>
</dbReference>
<dbReference type="GO" id="GO:0005886">
    <property type="term" value="C:plasma membrane"/>
    <property type="evidence" value="ECO:0007669"/>
    <property type="project" value="UniProtKB-SubCell"/>
</dbReference>
<evidence type="ECO:0000256" key="8">
    <source>
        <dbReference type="ARBA" id="ARBA00023136"/>
    </source>
</evidence>
<keyword evidence="5" id="KW-0547">Nucleotide-binding</keyword>
<dbReference type="PROSITE" id="PS00211">
    <property type="entry name" value="ABC_TRANSPORTER_1"/>
    <property type="match status" value="1"/>
</dbReference>
<dbReference type="FunFam" id="3.40.50.300:FF:000589">
    <property type="entry name" value="ABC transporter, ATP-binding subunit"/>
    <property type="match status" value="1"/>
</dbReference>
<sequence length="327" mass="34955">MTAAAVHVRDLRKHYGAKRAVDGLDLTVHPGEIFAVLGPNGAGKTTTVEILEGHRRRDGGEVRVLGEDPGAAGRAWRSRIGVVLQSTDDHAELTVRELVHHFARYYPDPRDPDEVVAAVGLTDKARTRTRQLSGGQRRRLDVALGIVGQPELLFLDEPTTGFDPEARLMFWDLIAGLRDGGTTILLTTHYLDEAEHLADRCAVVRDGRVVALDVPARLGDRAQRDAVVRWREGGDAREERTATPTAFVTALAYRLGGEVPDLEVRRPTLEEVYLALIGETDGAGVAGTAGAAPPTGATADGPVREPLGAAGTPAATTPSAPSLETSR</sequence>